<evidence type="ECO:0000313" key="4">
    <source>
        <dbReference type="EMBL" id="VVD82537.1"/>
    </source>
</evidence>
<dbReference type="SUPFAM" id="SSF52317">
    <property type="entry name" value="Class I glutamine amidotransferase-like"/>
    <property type="match status" value="1"/>
</dbReference>
<dbReference type="InterPro" id="IPR009057">
    <property type="entry name" value="Homeodomain-like_sf"/>
</dbReference>
<keyword evidence="5" id="KW-1185">Reference proteome</keyword>
<dbReference type="Pfam" id="PF01965">
    <property type="entry name" value="DJ-1_PfpI"/>
    <property type="match status" value="1"/>
</dbReference>
<organism evidence="4 5">
    <name type="scientific">Pandoraea terrae</name>
    <dbReference type="NCBI Taxonomy" id="1537710"/>
    <lineage>
        <taxon>Bacteria</taxon>
        <taxon>Pseudomonadati</taxon>
        <taxon>Pseudomonadota</taxon>
        <taxon>Betaproteobacteria</taxon>
        <taxon>Burkholderiales</taxon>
        <taxon>Burkholderiaceae</taxon>
        <taxon>Pandoraea</taxon>
    </lineage>
</organism>
<dbReference type="PANTHER" id="PTHR43130">
    <property type="entry name" value="ARAC-FAMILY TRANSCRIPTIONAL REGULATOR"/>
    <property type="match status" value="1"/>
</dbReference>
<dbReference type="Gene3D" id="3.40.50.880">
    <property type="match status" value="1"/>
</dbReference>
<dbReference type="InterPro" id="IPR052158">
    <property type="entry name" value="INH-QAR"/>
</dbReference>
<dbReference type="GO" id="GO:0043565">
    <property type="term" value="F:sequence-specific DNA binding"/>
    <property type="evidence" value="ECO:0007669"/>
    <property type="project" value="InterPro"/>
</dbReference>
<keyword evidence="1" id="KW-0805">Transcription regulation</keyword>
<dbReference type="Gene3D" id="1.10.10.60">
    <property type="entry name" value="Homeodomain-like"/>
    <property type="match status" value="1"/>
</dbReference>
<proteinExistence type="predicted"/>
<dbReference type="InterPro" id="IPR029062">
    <property type="entry name" value="Class_I_gatase-like"/>
</dbReference>
<evidence type="ECO:0000259" key="3">
    <source>
        <dbReference type="PROSITE" id="PS01124"/>
    </source>
</evidence>
<sequence length="330" mass="35567">MTRADMPVRTVAFLVLDRCILLDLAGPLDAFQAVCRQMAPLGIVPYRTVVVSQFGGGVMTSSGLAIHTEPVAVLDAVDVDTLIVVGGTAQVQPFVPAGLDDWLRGYAPRARRICSVCIGAFVLGAAGLLDGRRATTHWLDVGRLQACYPAARVEADPIYVRADPVWTSAGITAGIDLALALIEDDLGADVALQAARRLVVFLKRAGGQSQFSPPLMRQMATEAPFAELHAWMFEHLSDDLTIERLAAQANMSPRTFSRTYLARTGTTPAKAVASMRLEAARQALLESDAPLKRIAFACGFGDEQNLRRTFLRQLGVGPQDYRARFSIGAT</sequence>
<accession>A0A5E4T3M3</accession>
<protein>
    <submittedName>
        <fullName evidence="4">HTH-type transcriptional regulator CdhR</fullName>
    </submittedName>
</protein>
<dbReference type="SUPFAM" id="SSF46689">
    <property type="entry name" value="Homeodomain-like"/>
    <property type="match status" value="2"/>
</dbReference>
<evidence type="ECO:0000313" key="5">
    <source>
        <dbReference type="Proteomes" id="UP000414233"/>
    </source>
</evidence>
<evidence type="ECO:0000256" key="2">
    <source>
        <dbReference type="ARBA" id="ARBA00023163"/>
    </source>
</evidence>
<dbReference type="Proteomes" id="UP000414233">
    <property type="component" value="Unassembled WGS sequence"/>
</dbReference>
<dbReference type="SMART" id="SM00342">
    <property type="entry name" value="HTH_ARAC"/>
    <property type="match status" value="1"/>
</dbReference>
<feature type="domain" description="HTH araC/xylS-type" evidence="3">
    <location>
        <begin position="226"/>
        <end position="324"/>
    </location>
</feature>
<keyword evidence="2" id="KW-0804">Transcription</keyword>
<name>A0A5E4T3M3_9BURK</name>
<dbReference type="PANTHER" id="PTHR43130:SF3">
    <property type="entry name" value="HTH-TYPE TRANSCRIPTIONAL REGULATOR RV1931C"/>
    <property type="match status" value="1"/>
</dbReference>
<dbReference type="Pfam" id="PF12833">
    <property type="entry name" value="HTH_18"/>
    <property type="match status" value="1"/>
</dbReference>
<dbReference type="PROSITE" id="PS01124">
    <property type="entry name" value="HTH_ARAC_FAMILY_2"/>
    <property type="match status" value="1"/>
</dbReference>
<dbReference type="GO" id="GO:0003700">
    <property type="term" value="F:DNA-binding transcription factor activity"/>
    <property type="evidence" value="ECO:0007669"/>
    <property type="project" value="InterPro"/>
</dbReference>
<dbReference type="InterPro" id="IPR018060">
    <property type="entry name" value="HTH_AraC"/>
</dbReference>
<dbReference type="AlphaFoldDB" id="A0A5E4T3M3"/>
<reference evidence="4 5" key="1">
    <citation type="submission" date="2019-08" db="EMBL/GenBank/DDBJ databases">
        <authorList>
            <person name="Peeters C."/>
        </authorList>
    </citation>
    <scope>NUCLEOTIDE SEQUENCE [LARGE SCALE GENOMIC DNA]</scope>
    <source>
        <strain evidence="4 5">LMG 30175</strain>
    </source>
</reference>
<evidence type="ECO:0000256" key="1">
    <source>
        <dbReference type="ARBA" id="ARBA00023015"/>
    </source>
</evidence>
<gene>
    <name evidence="4" type="primary">cdhR_1</name>
    <name evidence="4" type="ORF">PTE30175_01128</name>
</gene>
<dbReference type="InterPro" id="IPR002818">
    <property type="entry name" value="DJ-1/PfpI"/>
</dbReference>
<dbReference type="EMBL" id="CABPRZ010000004">
    <property type="protein sequence ID" value="VVD82537.1"/>
    <property type="molecule type" value="Genomic_DNA"/>
</dbReference>
<dbReference type="CDD" id="cd03137">
    <property type="entry name" value="GATase1_AraC_1"/>
    <property type="match status" value="1"/>
</dbReference>